<comment type="similarity">
    <text evidence="1">Belongs to the UDPGP type 1 family.</text>
</comment>
<organism evidence="2 3">
    <name type="scientific">Haematococcus lacustris</name>
    <name type="common">Green alga</name>
    <name type="synonym">Haematococcus pluvialis</name>
    <dbReference type="NCBI Taxonomy" id="44745"/>
    <lineage>
        <taxon>Eukaryota</taxon>
        <taxon>Viridiplantae</taxon>
        <taxon>Chlorophyta</taxon>
        <taxon>core chlorophytes</taxon>
        <taxon>Chlorophyceae</taxon>
        <taxon>CS clade</taxon>
        <taxon>Chlamydomonadales</taxon>
        <taxon>Haematococcaceae</taxon>
        <taxon>Haematococcus</taxon>
    </lineage>
</organism>
<proteinExistence type="inferred from homology"/>
<keyword evidence="3" id="KW-1185">Reference proteome</keyword>
<name>A0A699YQX8_HAELA</name>
<dbReference type="InterPro" id="IPR039741">
    <property type="entry name" value="UDP-sugar_pyrophosphorylase"/>
</dbReference>
<comment type="caution">
    <text evidence="2">The sequence shown here is derived from an EMBL/GenBank/DDBJ whole genome shotgun (WGS) entry which is preliminary data.</text>
</comment>
<dbReference type="SUPFAM" id="SSF53448">
    <property type="entry name" value="Nucleotide-diphospho-sugar transferases"/>
    <property type="match status" value="1"/>
</dbReference>
<gene>
    <name evidence="2" type="ORF">HaLaN_08456</name>
</gene>
<sequence length="131" mass="13540">MASRSTTGAEDEFAPVWGAKPFFVPDSPTAATDALLLLHSSWVQAAGGKLADPVTGVVEVSPLVSYGGEGLEPLVAGREFTEAYDLDLQGYAPPSVRKVLGPATAVMAPMVAAWLGLAVTKAAMAVVKLRN</sequence>
<accession>A0A699YQX8</accession>
<dbReference type="EMBL" id="BLLF01000532">
    <property type="protein sequence ID" value="GFH12717.1"/>
    <property type="molecule type" value="Genomic_DNA"/>
</dbReference>
<dbReference type="PANTHER" id="PTHR11952">
    <property type="entry name" value="UDP- GLUCOSE PYROPHOSPHORYLASE"/>
    <property type="match status" value="1"/>
</dbReference>
<dbReference type="PANTHER" id="PTHR11952:SF2">
    <property type="entry name" value="LD24639P"/>
    <property type="match status" value="1"/>
</dbReference>
<dbReference type="Proteomes" id="UP000485058">
    <property type="component" value="Unassembled WGS sequence"/>
</dbReference>
<dbReference type="GO" id="GO:0003977">
    <property type="term" value="F:UDP-N-acetylglucosamine diphosphorylase activity"/>
    <property type="evidence" value="ECO:0007669"/>
    <property type="project" value="TreeGrafter"/>
</dbReference>
<dbReference type="InterPro" id="IPR029044">
    <property type="entry name" value="Nucleotide-diphossugar_trans"/>
</dbReference>
<evidence type="ECO:0000313" key="2">
    <source>
        <dbReference type="EMBL" id="GFH12717.1"/>
    </source>
</evidence>
<evidence type="ECO:0000313" key="3">
    <source>
        <dbReference type="Proteomes" id="UP000485058"/>
    </source>
</evidence>
<dbReference type="GO" id="GO:0006048">
    <property type="term" value="P:UDP-N-acetylglucosamine biosynthetic process"/>
    <property type="evidence" value="ECO:0007669"/>
    <property type="project" value="TreeGrafter"/>
</dbReference>
<dbReference type="AlphaFoldDB" id="A0A699YQX8"/>
<protein>
    <submittedName>
        <fullName evidence="2">Uncharacterized protein</fullName>
    </submittedName>
</protein>
<dbReference type="Gene3D" id="3.90.550.10">
    <property type="entry name" value="Spore Coat Polysaccharide Biosynthesis Protein SpsA, Chain A"/>
    <property type="match status" value="1"/>
</dbReference>
<evidence type="ECO:0000256" key="1">
    <source>
        <dbReference type="ARBA" id="ARBA00010401"/>
    </source>
</evidence>
<reference evidence="2 3" key="1">
    <citation type="submission" date="2020-02" db="EMBL/GenBank/DDBJ databases">
        <title>Draft genome sequence of Haematococcus lacustris strain NIES-144.</title>
        <authorList>
            <person name="Morimoto D."/>
            <person name="Nakagawa S."/>
            <person name="Yoshida T."/>
            <person name="Sawayama S."/>
        </authorList>
    </citation>
    <scope>NUCLEOTIDE SEQUENCE [LARGE SCALE GENOMIC DNA]</scope>
    <source>
        <strain evidence="2 3">NIES-144</strain>
    </source>
</reference>